<evidence type="ECO:0000313" key="6">
    <source>
        <dbReference type="Proteomes" id="UP000324974"/>
    </source>
</evidence>
<dbReference type="Pfam" id="PF07583">
    <property type="entry name" value="PSCyt2"/>
    <property type="match status" value="1"/>
</dbReference>
<dbReference type="PANTHER" id="PTHR35889">
    <property type="entry name" value="CYCLOINULO-OLIGOSACCHARIDE FRUCTANOTRANSFERASE-RELATED"/>
    <property type="match status" value="1"/>
</dbReference>
<dbReference type="InterPro" id="IPR011429">
    <property type="entry name" value="Cyt_c_Planctomycete-type"/>
</dbReference>
<dbReference type="InterPro" id="IPR011444">
    <property type="entry name" value="DUF1549"/>
</dbReference>
<evidence type="ECO:0000259" key="3">
    <source>
        <dbReference type="Pfam" id="PF07587"/>
    </source>
</evidence>
<feature type="signal peptide" evidence="1">
    <location>
        <begin position="1"/>
        <end position="25"/>
    </location>
</feature>
<dbReference type="Pfam" id="PF07587">
    <property type="entry name" value="PSD1"/>
    <property type="match status" value="1"/>
</dbReference>
<reference evidence="6" key="1">
    <citation type="submission" date="2019-08" db="EMBL/GenBank/DDBJ databases">
        <title>Limnoglobus roseus gen. nov., sp. nov., a novel freshwater planctomycete with a giant genome from the family Gemmataceae.</title>
        <authorList>
            <person name="Kulichevskaya I.S."/>
            <person name="Naumoff D.G."/>
            <person name="Miroshnikov K."/>
            <person name="Ivanova A."/>
            <person name="Philippov D.A."/>
            <person name="Hakobyan A."/>
            <person name="Rijpstra I.C."/>
            <person name="Sinninghe Damste J.S."/>
            <person name="Liesack W."/>
            <person name="Dedysh S.N."/>
        </authorList>
    </citation>
    <scope>NUCLEOTIDE SEQUENCE [LARGE SCALE GENOMIC DNA]</scope>
    <source>
        <strain evidence="6">PX52</strain>
    </source>
</reference>
<dbReference type="Proteomes" id="UP000324974">
    <property type="component" value="Chromosome"/>
</dbReference>
<dbReference type="SUPFAM" id="SSF46626">
    <property type="entry name" value="Cytochrome c"/>
    <property type="match status" value="1"/>
</dbReference>
<proteinExistence type="predicted"/>
<dbReference type="PANTHER" id="PTHR35889:SF3">
    <property type="entry name" value="F-BOX DOMAIN-CONTAINING PROTEIN"/>
    <property type="match status" value="1"/>
</dbReference>
<keyword evidence="1" id="KW-0732">Signal</keyword>
<dbReference type="EMBL" id="CP042425">
    <property type="protein sequence ID" value="QEL18998.1"/>
    <property type="molecule type" value="Genomic_DNA"/>
</dbReference>
<dbReference type="GO" id="GO:0009055">
    <property type="term" value="F:electron transfer activity"/>
    <property type="evidence" value="ECO:0007669"/>
    <property type="project" value="InterPro"/>
</dbReference>
<dbReference type="KEGG" id="lrs:PX52LOC_06048"/>
<feature type="domain" description="DUF1553" evidence="3">
    <location>
        <begin position="716"/>
        <end position="973"/>
    </location>
</feature>
<name>A0A5C1AQ56_9BACT</name>
<feature type="domain" description="DUF1549" evidence="2">
    <location>
        <begin position="149"/>
        <end position="354"/>
    </location>
</feature>
<accession>A0A5C1AQ56</accession>
<dbReference type="AlphaFoldDB" id="A0A5C1AQ56"/>
<dbReference type="InterPro" id="IPR036909">
    <property type="entry name" value="Cyt_c-like_dom_sf"/>
</dbReference>
<dbReference type="InterPro" id="IPR022655">
    <property type="entry name" value="DUF1553"/>
</dbReference>
<protein>
    <recommendedName>
        <fullName evidence="7">Cytochrome c domain-containing protein</fullName>
    </recommendedName>
</protein>
<evidence type="ECO:0000259" key="4">
    <source>
        <dbReference type="Pfam" id="PF07635"/>
    </source>
</evidence>
<feature type="domain" description="Cytochrome C Planctomycete-type" evidence="4">
    <location>
        <begin position="48"/>
        <end position="101"/>
    </location>
</feature>
<gene>
    <name evidence="5" type="ORF">PX52LOC_06048</name>
</gene>
<feature type="chain" id="PRO_5022961095" description="Cytochrome c domain-containing protein" evidence="1">
    <location>
        <begin position="26"/>
        <end position="1022"/>
    </location>
</feature>
<sequence>MTLLMIHRLPLFALLMGLSTTAISAAEPGGAKVVDFNREVQPILAEHCYACHGPDEKSRKADLRLDTKDGLATVVTAGKPPESELIERVAGHDPDTVMPPKKFNKPLKPEQVAKLTQWVEQGAKWNEHWAFVAPKKTAVPTVQGATGAIDRFLLARLEREGLKANPEAPKATWLRRVTFDLTGLPPTPAEIDAYLKDTGVNAAEKVVDRLLASPRYGEHMARYWLDNARYGDTHGLHLDNFREMWTYREWIIGSFNRNQPFNRFLVEQVAGDLLPNPTVEQLVATGFLRCGITTSEGGSIEEECYVRNVVDIVDTFGSVMLGLTAGCARCHDHKYDPISQKDYYSLFAYFNSIEGSALDGNAARHAPIVSVPTAGQSQKLKELQAKFAGLNKRIAEAVAKASYTEDASAAEAVNPKLREVVWIDDALPPKSQFAAEGGTNVAWEFVEKSVREPASGTKSVKLTATGLRQVVVSEVSPGLRVGEGDKLFASVWIDPKNPPKEIMLQWHTTGWLHRAFWGENRIDWGMDRTTERRQQGQLPEGGKWVRLEVPAARVGIKPGTVITGLAFTQFDGTAFWDKAGLLTSTPQGDRHFDSLNEWAAVSVADTAVPKAIRDLLKFDAAKRTAAQSKELRDYFIEYGYTKTRETLDPLHKERAELTVQLTKAQGEIPVSYVFKERPTPRPAFLLKRGEYDQRGDQVGRATPKALPAVPKGTLVNRLGLANWLVDAKHPLTARVAVNRFWQQLFGTGLVKTADDFGTQGELPSHPELLDWLAVDFVESGWDVKKFMKSLVLSAAYRQSAKVTADKLAKDPQNRLLARGPRYRLDAEMIRDQALFVSGLLVEKVGGPSVKPPQPAGLWEAVGYTGSNTARFTPDKDAEKTHRRSLYTFWKRTAPPPQMTALDAPSREACTVRRERTNTPLQALLLMNETQFVEAARGAARRALQDGGDDPAGYLFKLIVCRPATDAERTLLKSAFEGFRADFTKDPSAAKKLAAEGKGDPVTLAAWTMVANTILNLDEVLTK</sequence>
<dbReference type="Pfam" id="PF07635">
    <property type="entry name" value="PSCyt1"/>
    <property type="match status" value="1"/>
</dbReference>
<evidence type="ECO:0000256" key="1">
    <source>
        <dbReference type="SAM" id="SignalP"/>
    </source>
</evidence>
<keyword evidence="6" id="KW-1185">Reference proteome</keyword>
<organism evidence="5 6">
    <name type="scientific">Limnoglobus roseus</name>
    <dbReference type="NCBI Taxonomy" id="2598579"/>
    <lineage>
        <taxon>Bacteria</taxon>
        <taxon>Pseudomonadati</taxon>
        <taxon>Planctomycetota</taxon>
        <taxon>Planctomycetia</taxon>
        <taxon>Gemmatales</taxon>
        <taxon>Gemmataceae</taxon>
        <taxon>Limnoglobus</taxon>
    </lineage>
</organism>
<evidence type="ECO:0000259" key="2">
    <source>
        <dbReference type="Pfam" id="PF07583"/>
    </source>
</evidence>
<evidence type="ECO:0008006" key="7">
    <source>
        <dbReference type="Google" id="ProtNLM"/>
    </source>
</evidence>
<dbReference type="OrthoDB" id="127107at2"/>
<dbReference type="Gene3D" id="1.10.760.10">
    <property type="entry name" value="Cytochrome c-like domain"/>
    <property type="match status" value="1"/>
</dbReference>
<evidence type="ECO:0000313" key="5">
    <source>
        <dbReference type="EMBL" id="QEL18998.1"/>
    </source>
</evidence>
<dbReference type="RefSeq" id="WP_149113443.1">
    <property type="nucleotide sequence ID" value="NZ_CP042425.1"/>
</dbReference>
<dbReference type="GO" id="GO:0020037">
    <property type="term" value="F:heme binding"/>
    <property type="evidence" value="ECO:0007669"/>
    <property type="project" value="InterPro"/>
</dbReference>